<evidence type="ECO:0000313" key="11">
    <source>
        <dbReference type="Proteomes" id="UP001296943"/>
    </source>
</evidence>
<feature type="compositionally biased region" description="Acidic residues" evidence="7">
    <location>
        <begin position="45"/>
        <end position="54"/>
    </location>
</feature>
<feature type="signal peptide" evidence="8">
    <location>
        <begin position="1"/>
        <end position="24"/>
    </location>
</feature>
<dbReference type="InterPro" id="IPR003760">
    <property type="entry name" value="PnrA-like"/>
</dbReference>
<dbReference type="Pfam" id="PF02608">
    <property type="entry name" value="Bmp"/>
    <property type="match status" value="1"/>
</dbReference>
<keyword evidence="5" id="KW-0472">Membrane</keyword>
<dbReference type="Proteomes" id="UP001296943">
    <property type="component" value="Unassembled WGS sequence"/>
</dbReference>
<evidence type="ECO:0000259" key="9">
    <source>
        <dbReference type="Pfam" id="PF02608"/>
    </source>
</evidence>
<dbReference type="SUPFAM" id="SSF53822">
    <property type="entry name" value="Periplasmic binding protein-like I"/>
    <property type="match status" value="1"/>
</dbReference>
<gene>
    <name evidence="10" type="ORF">JOC48_002588</name>
</gene>
<name>A0ABS2N2E4_9BACI</name>
<protein>
    <submittedName>
        <fullName evidence="10">Basic membrane protein A</fullName>
    </submittedName>
</protein>
<feature type="chain" id="PRO_5047407707" evidence="8">
    <location>
        <begin position="25"/>
        <end position="380"/>
    </location>
</feature>
<organism evidence="10 11">
    <name type="scientific">Aquibacillus albus</name>
    <dbReference type="NCBI Taxonomy" id="1168171"/>
    <lineage>
        <taxon>Bacteria</taxon>
        <taxon>Bacillati</taxon>
        <taxon>Bacillota</taxon>
        <taxon>Bacilli</taxon>
        <taxon>Bacillales</taxon>
        <taxon>Bacillaceae</taxon>
        <taxon>Aquibacillus</taxon>
    </lineage>
</organism>
<dbReference type="EMBL" id="JAFBDR010000014">
    <property type="protein sequence ID" value="MBM7572085.1"/>
    <property type="molecule type" value="Genomic_DNA"/>
</dbReference>
<evidence type="ECO:0000256" key="4">
    <source>
        <dbReference type="ARBA" id="ARBA00022729"/>
    </source>
</evidence>
<dbReference type="Gene3D" id="3.40.50.2300">
    <property type="match status" value="2"/>
</dbReference>
<keyword evidence="4 8" id="KW-0732">Signal</keyword>
<dbReference type="RefSeq" id="WP_239584356.1">
    <property type="nucleotide sequence ID" value="NZ_JAFBDR010000014.1"/>
</dbReference>
<keyword evidence="11" id="KW-1185">Reference proteome</keyword>
<accession>A0ABS2N2E4</accession>
<dbReference type="PANTHER" id="PTHR34296">
    <property type="entry name" value="TRANSCRIPTIONAL ACTIVATOR PROTEIN MED"/>
    <property type="match status" value="1"/>
</dbReference>
<comment type="similarity">
    <text evidence="2">Belongs to the BMP lipoprotein family.</text>
</comment>
<feature type="region of interest" description="Disordered" evidence="7">
    <location>
        <begin position="29"/>
        <end position="54"/>
    </location>
</feature>
<keyword evidence="6" id="KW-0449">Lipoprotein</keyword>
<feature type="compositionally biased region" description="Acidic residues" evidence="7">
    <location>
        <begin position="29"/>
        <end position="39"/>
    </location>
</feature>
<dbReference type="PANTHER" id="PTHR34296:SF2">
    <property type="entry name" value="ABC TRANSPORTER GUANOSINE-BINDING PROTEIN NUPN"/>
    <property type="match status" value="1"/>
</dbReference>
<evidence type="ECO:0000256" key="3">
    <source>
        <dbReference type="ARBA" id="ARBA00022475"/>
    </source>
</evidence>
<evidence type="ECO:0000256" key="1">
    <source>
        <dbReference type="ARBA" id="ARBA00004193"/>
    </source>
</evidence>
<evidence type="ECO:0000256" key="7">
    <source>
        <dbReference type="SAM" id="MobiDB-lite"/>
    </source>
</evidence>
<evidence type="ECO:0000256" key="5">
    <source>
        <dbReference type="ARBA" id="ARBA00023136"/>
    </source>
</evidence>
<feature type="domain" description="ABC transporter substrate-binding protein PnrA-like" evidence="9">
    <location>
        <begin position="61"/>
        <end position="369"/>
    </location>
</feature>
<evidence type="ECO:0000256" key="8">
    <source>
        <dbReference type="SAM" id="SignalP"/>
    </source>
</evidence>
<evidence type="ECO:0000256" key="2">
    <source>
        <dbReference type="ARBA" id="ARBA00008610"/>
    </source>
</evidence>
<evidence type="ECO:0000256" key="6">
    <source>
        <dbReference type="ARBA" id="ARBA00023288"/>
    </source>
</evidence>
<reference evidence="10 11" key="1">
    <citation type="submission" date="2021-01" db="EMBL/GenBank/DDBJ databases">
        <title>Genomic Encyclopedia of Type Strains, Phase IV (KMG-IV): sequencing the most valuable type-strain genomes for metagenomic binning, comparative biology and taxonomic classification.</title>
        <authorList>
            <person name="Goeker M."/>
        </authorList>
    </citation>
    <scope>NUCLEOTIDE SEQUENCE [LARGE SCALE GENOMIC DNA]</scope>
    <source>
        <strain evidence="10 11">DSM 23711</strain>
    </source>
</reference>
<comment type="subcellular location">
    <subcellularLocation>
        <location evidence="1">Cell membrane</location>
        <topology evidence="1">Lipid-anchor</topology>
    </subcellularLocation>
</comment>
<keyword evidence="3" id="KW-1003">Cell membrane</keyword>
<evidence type="ECO:0000313" key="10">
    <source>
        <dbReference type="EMBL" id="MBM7572085.1"/>
    </source>
</evidence>
<dbReference type="CDD" id="cd06354">
    <property type="entry name" value="PBP1_PrnA-like"/>
    <property type="match status" value="1"/>
</dbReference>
<proteinExistence type="inferred from homology"/>
<comment type="caution">
    <text evidence="10">The sequence shown here is derived from an EMBL/GenBank/DDBJ whole genome shotgun (WGS) entry which is preliminary data.</text>
</comment>
<sequence length="380" mass="40418">MKKNHFLLLIGLLFSIAFVLGACGAAEEEDNANNVDETENGNAEEGADEGTDEATETADFSVAMVTDVGGVDDKSFNQSAWEGIQAFGEENGLSKGEGFDYAQSDADADYMPNLNRLIQQDYNLIFGIGYKLADALGQVAGQNPDTNFAIIDSVVEGDNVASVTFKEQQGSFLVGVAAALKSESGQVGFVGGEESELIKRFEIGYRAGVAAVDPDIEVDVQYADSFAAIDKGKAIASDMYNGGIDVIYHASGATGNGVFAQAKDIKNSDPDANVWVIGVDRDQYEEGQIGDTNVTLTSMLKRVDVAVQTVSQQALEGEFPGGELLALGIEDDAVGVAKTNEEAYTDEIDSTVEEWKQKILDGEVEVPSTEEDLASYLDSL</sequence>
<dbReference type="InterPro" id="IPR050957">
    <property type="entry name" value="BMP_lipoprotein"/>
</dbReference>
<dbReference type="PROSITE" id="PS51257">
    <property type="entry name" value="PROKAR_LIPOPROTEIN"/>
    <property type="match status" value="1"/>
</dbReference>
<dbReference type="InterPro" id="IPR028082">
    <property type="entry name" value="Peripla_BP_I"/>
</dbReference>